<accession>A0A4S8L1A0</accession>
<proteinExistence type="predicted"/>
<organism evidence="1 2">
    <name type="scientific">Dendrothele bispora (strain CBS 962.96)</name>
    <dbReference type="NCBI Taxonomy" id="1314807"/>
    <lineage>
        <taxon>Eukaryota</taxon>
        <taxon>Fungi</taxon>
        <taxon>Dikarya</taxon>
        <taxon>Basidiomycota</taxon>
        <taxon>Agaricomycotina</taxon>
        <taxon>Agaricomycetes</taxon>
        <taxon>Agaricomycetidae</taxon>
        <taxon>Agaricales</taxon>
        <taxon>Agaricales incertae sedis</taxon>
        <taxon>Dendrothele</taxon>
    </lineage>
</organism>
<name>A0A4S8L1A0_DENBC</name>
<dbReference type="AlphaFoldDB" id="A0A4S8L1A0"/>
<dbReference type="Proteomes" id="UP000297245">
    <property type="component" value="Unassembled WGS sequence"/>
</dbReference>
<dbReference type="EMBL" id="ML179751">
    <property type="protein sequence ID" value="THU82189.1"/>
    <property type="molecule type" value="Genomic_DNA"/>
</dbReference>
<evidence type="ECO:0000313" key="1">
    <source>
        <dbReference type="EMBL" id="THU82189.1"/>
    </source>
</evidence>
<gene>
    <name evidence="1" type="ORF">K435DRAFT_872577</name>
</gene>
<protein>
    <submittedName>
        <fullName evidence="1">Uncharacterized protein</fullName>
    </submittedName>
</protein>
<reference evidence="1 2" key="1">
    <citation type="journal article" date="2019" name="Nat. Ecol. Evol.">
        <title>Megaphylogeny resolves global patterns of mushroom evolution.</title>
        <authorList>
            <person name="Varga T."/>
            <person name="Krizsan K."/>
            <person name="Foldi C."/>
            <person name="Dima B."/>
            <person name="Sanchez-Garcia M."/>
            <person name="Sanchez-Ramirez S."/>
            <person name="Szollosi G.J."/>
            <person name="Szarkandi J.G."/>
            <person name="Papp V."/>
            <person name="Albert L."/>
            <person name="Andreopoulos W."/>
            <person name="Angelini C."/>
            <person name="Antonin V."/>
            <person name="Barry K.W."/>
            <person name="Bougher N.L."/>
            <person name="Buchanan P."/>
            <person name="Buyck B."/>
            <person name="Bense V."/>
            <person name="Catcheside P."/>
            <person name="Chovatia M."/>
            <person name="Cooper J."/>
            <person name="Damon W."/>
            <person name="Desjardin D."/>
            <person name="Finy P."/>
            <person name="Geml J."/>
            <person name="Haridas S."/>
            <person name="Hughes K."/>
            <person name="Justo A."/>
            <person name="Karasinski D."/>
            <person name="Kautmanova I."/>
            <person name="Kiss B."/>
            <person name="Kocsube S."/>
            <person name="Kotiranta H."/>
            <person name="LaButti K.M."/>
            <person name="Lechner B.E."/>
            <person name="Liimatainen K."/>
            <person name="Lipzen A."/>
            <person name="Lukacs Z."/>
            <person name="Mihaltcheva S."/>
            <person name="Morgado L.N."/>
            <person name="Niskanen T."/>
            <person name="Noordeloos M.E."/>
            <person name="Ohm R.A."/>
            <person name="Ortiz-Santana B."/>
            <person name="Ovrebo C."/>
            <person name="Racz N."/>
            <person name="Riley R."/>
            <person name="Savchenko A."/>
            <person name="Shiryaev A."/>
            <person name="Soop K."/>
            <person name="Spirin V."/>
            <person name="Szebenyi C."/>
            <person name="Tomsovsky M."/>
            <person name="Tulloss R.E."/>
            <person name="Uehling J."/>
            <person name="Grigoriev I.V."/>
            <person name="Vagvolgyi C."/>
            <person name="Papp T."/>
            <person name="Martin F.M."/>
            <person name="Miettinen O."/>
            <person name="Hibbett D.S."/>
            <person name="Nagy L.G."/>
        </authorList>
    </citation>
    <scope>NUCLEOTIDE SEQUENCE [LARGE SCALE GENOMIC DNA]</scope>
    <source>
        <strain evidence="1 2">CBS 962.96</strain>
    </source>
</reference>
<keyword evidence="2" id="KW-1185">Reference proteome</keyword>
<sequence>MLPLSPPSSPPFSPSLPWLPSPSLSPLISTPFPIPPNSQLRVDWSGKRGRVCGSLLFGAIWFRAGGVRVKELVRRWTKGMGAGRRGANGKVCGKRLEGIGCKKSGLGLAETNQKEPEEMELLPE</sequence>
<evidence type="ECO:0000313" key="2">
    <source>
        <dbReference type="Proteomes" id="UP000297245"/>
    </source>
</evidence>